<organism evidence="1 2">
    <name type="scientific">Staphylococcus gallinarum</name>
    <dbReference type="NCBI Taxonomy" id="1293"/>
    <lineage>
        <taxon>Bacteria</taxon>
        <taxon>Bacillati</taxon>
        <taxon>Bacillota</taxon>
        <taxon>Bacilli</taxon>
        <taxon>Bacillales</taxon>
        <taxon>Staphylococcaceae</taxon>
        <taxon>Staphylococcus</taxon>
    </lineage>
</organism>
<dbReference type="Proteomes" id="UP000265541">
    <property type="component" value="Unassembled WGS sequence"/>
</dbReference>
<feature type="non-terminal residue" evidence="1">
    <location>
        <position position="1"/>
    </location>
</feature>
<accession>A0A3A0VH83</accession>
<sequence length="32" mass="3841">FYTIKVRSYVKDTLVFKGTFKLYYTSEDEQNG</sequence>
<dbReference type="EMBL" id="QYJN01000055">
    <property type="protein sequence ID" value="RIP31185.1"/>
    <property type="molecule type" value="Genomic_DNA"/>
</dbReference>
<dbReference type="AlphaFoldDB" id="A0A3A0VH83"/>
<gene>
    <name evidence="1" type="ORF">BUZ14_13675</name>
</gene>
<reference evidence="1 2" key="1">
    <citation type="journal article" date="2016" name="Front. Microbiol.">
        <title>Comprehensive Phylogenetic Analysis of Bovine Non-aureus Staphylococci Species Based on Whole-Genome Sequencing.</title>
        <authorList>
            <person name="Naushad S."/>
            <person name="Barkema H.W."/>
            <person name="Luby C."/>
            <person name="Condas L.A."/>
            <person name="Nobrega D.B."/>
            <person name="Carson D.A."/>
            <person name="De Buck J."/>
        </authorList>
    </citation>
    <scope>NUCLEOTIDE SEQUENCE [LARGE SCALE GENOMIC DNA]</scope>
    <source>
        <strain evidence="1 2">SNUC 4781</strain>
    </source>
</reference>
<proteinExistence type="predicted"/>
<evidence type="ECO:0000313" key="1">
    <source>
        <dbReference type="EMBL" id="RIP31185.1"/>
    </source>
</evidence>
<comment type="caution">
    <text evidence="1">The sequence shown here is derived from an EMBL/GenBank/DDBJ whole genome shotgun (WGS) entry which is preliminary data.</text>
</comment>
<name>A0A3A0VH83_STAGA</name>
<protein>
    <submittedName>
        <fullName evidence="1">Transcription factor FapR</fullName>
    </submittedName>
</protein>
<evidence type="ECO:0000313" key="2">
    <source>
        <dbReference type="Proteomes" id="UP000265541"/>
    </source>
</evidence>